<dbReference type="RefSeq" id="XP_026192141.1">
    <property type="nucleotide sequence ID" value="XM_026336356.1"/>
</dbReference>
<reference evidence="3" key="1">
    <citation type="submission" date="2025-08" db="UniProtKB">
        <authorList>
            <consortium name="RefSeq"/>
        </authorList>
    </citation>
    <scope>IDENTIFICATION</scope>
</reference>
<protein>
    <submittedName>
        <fullName evidence="3">Uncharacterized protein LOC113147085</fullName>
    </submittedName>
</protein>
<name>A0A6P6RW82_9EIME</name>
<proteinExistence type="predicted"/>
<feature type="region of interest" description="Disordered" evidence="1">
    <location>
        <begin position="211"/>
        <end position="300"/>
    </location>
</feature>
<feature type="compositionally biased region" description="Low complexity" evidence="1">
    <location>
        <begin position="227"/>
        <end position="238"/>
    </location>
</feature>
<accession>A0A6P6RW82</accession>
<feature type="region of interest" description="Disordered" evidence="1">
    <location>
        <begin position="35"/>
        <end position="56"/>
    </location>
</feature>
<gene>
    <name evidence="3" type="primary">LOC113147085</name>
</gene>
<dbReference type="Proteomes" id="UP000515125">
    <property type="component" value="Unplaced"/>
</dbReference>
<feature type="region of interest" description="Disordered" evidence="1">
    <location>
        <begin position="542"/>
        <end position="566"/>
    </location>
</feature>
<evidence type="ECO:0000313" key="2">
    <source>
        <dbReference type="Proteomes" id="UP000515125"/>
    </source>
</evidence>
<feature type="compositionally biased region" description="Low complexity" evidence="1">
    <location>
        <begin position="37"/>
        <end position="56"/>
    </location>
</feature>
<keyword evidence="2" id="KW-1185">Reference proteome</keyword>
<evidence type="ECO:0000313" key="3">
    <source>
        <dbReference type="RefSeq" id="XP_026192141.1"/>
    </source>
</evidence>
<sequence>MVSRRPGRAVKAKSPSANMVARSLTPIPATTVASEVARATRPSASADATPAAGIPAASVSTGHSPVAAGPVAGPRSALPSWHMGPIAWSWIPGVCGSCGAPTSCWTCVNAGPPWLPKDPQARLHLRLLWGFYASSLPSSCASMREALRVGAISALRADAALLSLISRGLGFTALSLSARRLAEACDVQDTGGSNPAWGLERSRATVEELVKSSQVDPGEVRAEDKPSQSVVDQDAVQQHPQDRGIYTRESIEGKTPDSNFTCEVSPVQGVATARSENHDRTLASTDTQEAPKKESSINPTLIRTEALAGSTAPVTKSAVLQRHLDSGLQQSNQELQQHQQVTQAHHVQDHAILSPSPDCNPVFAALAVCLSDLHAAQSKLAPLFQDDMAAAAAAAEVVAGHSAGDEEKLPQMITPEKHQNHSTVSAATFAATALAGALKTGYALSLAVLPHAFMGGWMCWPLRSAAALRRAAAVGVMQQFHDESAAAEAAGSGTPTGVAATVLGQALKCWGGGLRFQPNPCTSPQAVSTACLGSLEFPGGPSVRNGLDIPGRSSREASKGFRRSTPFKQATCGAAATRAAAAGAAAAAATASWGAAAAVPPVKPPLRQIRHVSFQTGNDTPSSDTPRMRQSSNGCLLAQATGSAIRRHASAHLVHSQKTASRINTSQEHRVSCLAETSRLASLRHTSPSAGTANTLQSRLSARPVGCEEFQENPLKASHLDDCT</sequence>
<dbReference type="AlphaFoldDB" id="A0A6P6RW82"/>
<evidence type="ECO:0000256" key="1">
    <source>
        <dbReference type="SAM" id="MobiDB-lite"/>
    </source>
</evidence>
<organism evidence="2 3">
    <name type="scientific">Cyclospora cayetanensis</name>
    <dbReference type="NCBI Taxonomy" id="88456"/>
    <lineage>
        <taxon>Eukaryota</taxon>
        <taxon>Sar</taxon>
        <taxon>Alveolata</taxon>
        <taxon>Apicomplexa</taxon>
        <taxon>Conoidasida</taxon>
        <taxon>Coccidia</taxon>
        <taxon>Eucoccidiorida</taxon>
        <taxon>Eimeriorina</taxon>
        <taxon>Eimeriidae</taxon>
        <taxon>Cyclospora</taxon>
    </lineage>
</organism>
<dbReference type="OrthoDB" id="348435at2759"/>
<dbReference type="GeneID" id="113147085"/>
<feature type="compositionally biased region" description="Basic and acidic residues" evidence="1">
    <location>
        <begin position="240"/>
        <end position="255"/>
    </location>
</feature>